<accession>A0A392LZ21</accession>
<evidence type="ECO:0000313" key="2">
    <source>
        <dbReference type="Proteomes" id="UP000265520"/>
    </source>
</evidence>
<dbReference type="InterPro" id="IPR012340">
    <property type="entry name" value="NA-bd_OB-fold"/>
</dbReference>
<proteinExistence type="predicted"/>
<sequence length="326" mass="36676">MPKFKDFVEIEMGKWREDLLYDVIGVVHDIGFTQAIQGSRKVQVNFRLKDLSDNKIQCTLWEHFAMRFITYTRENNDAGPTIVCMKYAKIKPEGKFPLTVSNTWATTKLFINDKIPEILDFKKRLSEAISNGTIAEIHDTPSQLMSQSSGGSMYTHEQKFCHKAEIMSLPQMMSLKMDTNCVTVVKTVRVRTNSKGWYYQACYKCPKTTSGENHLISVGVHEGENFIEELKSQFTSAQDPKPLPEVSSPLAEEFTSSQAVEDSPELDDVIPTVSLSASDEIDPNLLTMKTPSKRSGASLKHDNIEAGDLIGLKLSSTKMPKHPKME</sequence>
<dbReference type="GO" id="GO:0003677">
    <property type="term" value="F:DNA binding"/>
    <property type="evidence" value="ECO:0007669"/>
    <property type="project" value="UniProtKB-KW"/>
</dbReference>
<dbReference type="Proteomes" id="UP000265520">
    <property type="component" value="Unassembled WGS sequence"/>
</dbReference>
<evidence type="ECO:0000313" key="1">
    <source>
        <dbReference type="EMBL" id="MCH80253.1"/>
    </source>
</evidence>
<keyword evidence="1" id="KW-0238">DNA-binding</keyword>
<dbReference type="AlphaFoldDB" id="A0A392LZ21"/>
<dbReference type="CDD" id="cd04481">
    <property type="entry name" value="RPA1_DBD_B_like"/>
    <property type="match status" value="1"/>
</dbReference>
<gene>
    <name evidence="1" type="ORF">A2U01_0001019</name>
</gene>
<reference evidence="1 2" key="1">
    <citation type="journal article" date="2018" name="Front. Plant Sci.">
        <title>Red Clover (Trifolium pratense) and Zigzag Clover (T. medium) - A Picture of Genomic Similarities and Differences.</title>
        <authorList>
            <person name="Dluhosova J."/>
            <person name="Istvanek J."/>
            <person name="Nedelnik J."/>
            <person name="Repkova J."/>
        </authorList>
    </citation>
    <scope>NUCLEOTIDE SEQUENCE [LARGE SCALE GENOMIC DNA]</scope>
    <source>
        <strain evidence="2">cv. 10/8</strain>
        <tissue evidence="1">Leaf</tissue>
    </source>
</reference>
<protein>
    <submittedName>
        <fullName evidence="1">Replication protein A 70 kDa dna-binding subunit C-like</fullName>
    </submittedName>
</protein>
<name>A0A392LZ21_9FABA</name>
<organism evidence="1 2">
    <name type="scientific">Trifolium medium</name>
    <dbReference type="NCBI Taxonomy" id="97028"/>
    <lineage>
        <taxon>Eukaryota</taxon>
        <taxon>Viridiplantae</taxon>
        <taxon>Streptophyta</taxon>
        <taxon>Embryophyta</taxon>
        <taxon>Tracheophyta</taxon>
        <taxon>Spermatophyta</taxon>
        <taxon>Magnoliopsida</taxon>
        <taxon>eudicotyledons</taxon>
        <taxon>Gunneridae</taxon>
        <taxon>Pentapetalae</taxon>
        <taxon>rosids</taxon>
        <taxon>fabids</taxon>
        <taxon>Fabales</taxon>
        <taxon>Fabaceae</taxon>
        <taxon>Papilionoideae</taxon>
        <taxon>50 kb inversion clade</taxon>
        <taxon>NPAAA clade</taxon>
        <taxon>Hologalegina</taxon>
        <taxon>IRL clade</taxon>
        <taxon>Trifolieae</taxon>
        <taxon>Trifolium</taxon>
    </lineage>
</organism>
<comment type="caution">
    <text evidence="1">The sequence shown here is derived from an EMBL/GenBank/DDBJ whole genome shotgun (WGS) entry which is preliminary data.</text>
</comment>
<keyword evidence="2" id="KW-1185">Reference proteome</keyword>
<dbReference type="EMBL" id="LXQA010000833">
    <property type="protein sequence ID" value="MCH80253.1"/>
    <property type="molecule type" value="Genomic_DNA"/>
</dbReference>
<dbReference type="SUPFAM" id="SSF50249">
    <property type="entry name" value="Nucleic acid-binding proteins"/>
    <property type="match status" value="1"/>
</dbReference>
<dbReference type="Gene3D" id="2.40.50.140">
    <property type="entry name" value="Nucleic acid-binding proteins"/>
    <property type="match status" value="1"/>
</dbReference>